<dbReference type="InterPro" id="IPR036856">
    <property type="entry name" value="Ald_Oxase/Xan_DH_a/b_sf"/>
</dbReference>
<reference evidence="2 3" key="1">
    <citation type="submission" date="2020-07" db="EMBL/GenBank/DDBJ databases">
        <title>Genomic Encyclopedia of Type Strains, Phase IV (KMG-V): Genome sequencing to study the core and pangenomes of soil and plant-associated prokaryotes.</title>
        <authorList>
            <person name="Whitman W."/>
        </authorList>
    </citation>
    <scope>NUCLEOTIDE SEQUENCE [LARGE SCALE GENOMIC DNA]</scope>
    <source>
        <strain evidence="2 3">X4EP2</strain>
    </source>
</reference>
<evidence type="ECO:0000259" key="1">
    <source>
        <dbReference type="SMART" id="SM01008"/>
    </source>
</evidence>
<dbReference type="InterPro" id="IPR046867">
    <property type="entry name" value="AldOxase/xan_DH_MoCoBD2"/>
</dbReference>
<dbReference type="EMBL" id="JACCCW010000001">
    <property type="protein sequence ID" value="NYF79395.1"/>
    <property type="molecule type" value="Genomic_DNA"/>
</dbReference>
<dbReference type="InterPro" id="IPR008274">
    <property type="entry name" value="AldOxase/xan_DH_MoCoBD1"/>
</dbReference>
<dbReference type="Proteomes" id="UP000589520">
    <property type="component" value="Unassembled WGS sequence"/>
</dbReference>
<comment type="caution">
    <text evidence="2">The sequence shown here is derived from an EMBL/GenBank/DDBJ whole genome shotgun (WGS) entry which is preliminary data.</text>
</comment>
<dbReference type="GO" id="GO:0005506">
    <property type="term" value="F:iron ion binding"/>
    <property type="evidence" value="ECO:0007669"/>
    <property type="project" value="InterPro"/>
</dbReference>
<dbReference type="Pfam" id="PF20256">
    <property type="entry name" value="MoCoBD_2"/>
    <property type="match status" value="1"/>
</dbReference>
<name>A0A7Y9PGQ1_9BACT</name>
<evidence type="ECO:0000313" key="3">
    <source>
        <dbReference type="Proteomes" id="UP000589520"/>
    </source>
</evidence>
<organism evidence="2 3">
    <name type="scientific">Granulicella arctica</name>
    <dbReference type="NCBI Taxonomy" id="940613"/>
    <lineage>
        <taxon>Bacteria</taxon>
        <taxon>Pseudomonadati</taxon>
        <taxon>Acidobacteriota</taxon>
        <taxon>Terriglobia</taxon>
        <taxon>Terriglobales</taxon>
        <taxon>Acidobacteriaceae</taxon>
        <taxon>Granulicella</taxon>
    </lineage>
</organism>
<dbReference type="Gene3D" id="3.30.365.10">
    <property type="entry name" value="Aldehyde oxidase/xanthine dehydrogenase, molybdopterin binding domain"/>
    <property type="match status" value="4"/>
</dbReference>
<gene>
    <name evidence="2" type="ORF">HDF17_001682</name>
</gene>
<dbReference type="PANTHER" id="PTHR11908">
    <property type="entry name" value="XANTHINE DEHYDROGENASE"/>
    <property type="match status" value="1"/>
</dbReference>
<dbReference type="InterPro" id="IPR000674">
    <property type="entry name" value="Ald_Oxase/Xan_DH_a/b"/>
</dbReference>
<sequence>MTDMHQTVGSSPIRKEGRAKVLGHAQYVDDISLPNMWFGATVRSTIARGRIVSITFPPHIPWHEFTIVTAADIPGENTIVHLTKDHPCLADGLINHPEEPILLLAHKDRAVLPAAVAAVQITYDELPGVFTIEDSETGAAGDESKVIWHGSDYGGTANTFKTYLMEKGTPEELESIFSKADFIVEGEYRTGAQEQLYIENNGIIAEYSPTEGLTVQGSMQCPYYLVHALTLVFDLPAEKCRVIQTETGGAFGGKEDFPSVIGSHAALLAMKSGHPVKICYDRGEDMAGTTKRHPSRTRHRTAVSKDGKLLGGEIDFAIDGGAYATLSPVVLSRGTIHAPGPYHWPALRVSAKAMATNIPPHGAFRGFGAPQSIFALERHLDKIARVVGLTPEELRRRNFLEAGGYTATGQHLSDPIDLHALLTRALTESNYHAKRAQFTRENPGSTIKRGIGFASFFHGAGFTGSGERRLDSLVQIDITPEGRPRILVSSTEFGQGTNTILCQVAAQALNLPYDEVSILRPDTAVVPNSGPTVASRTAMIVGKLVEQASQKLCATLVASGLPHDYTPEQFRNAALRYHAEHGTLTASARYQAPGDIFWDDDKYKGDAYPTYAWAVYVAEVAVDTTTYAATVTDFHALQEVGKVLHPILAAGQIEGGVAQGIGYALYEKCVWQKGRMANNQMTNYIMPTSADLPPIHVHFEEVPSIHGAFGAKGIGELPMDGPAPAILNAIEHATGIAFTEIPLLPEDIFERMTGDIQTTHLDPSVADLVFSEATT</sequence>
<accession>A0A7Y9PGQ1</accession>
<protein>
    <submittedName>
        <fullName evidence="2">CO/xanthine dehydrogenase Mo-binding subunit</fullName>
    </submittedName>
</protein>
<keyword evidence="3" id="KW-1185">Reference proteome</keyword>
<dbReference type="GO" id="GO:0016491">
    <property type="term" value="F:oxidoreductase activity"/>
    <property type="evidence" value="ECO:0007669"/>
    <property type="project" value="InterPro"/>
</dbReference>
<dbReference type="SUPFAM" id="SSF54665">
    <property type="entry name" value="CO dehydrogenase molybdoprotein N-domain-like"/>
    <property type="match status" value="1"/>
</dbReference>
<feature type="domain" description="Aldehyde oxidase/xanthine dehydrogenase a/b hammerhead" evidence="1">
    <location>
        <begin position="22"/>
        <end position="127"/>
    </location>
</feature>
<dbReference type="Gene3D" id="3.90.1170.50">
    <property type="entry name" value="Aldehyde oxidase/xanthine dehydrogenase, a/b hammerhead"/>
    <property type="match status" value="1"/>
</dbReference>
<evidence type="ECO:0000313" key="2">
    <source>
        <dbReference type="EMBL" id="NYF79395.1"/>
    </source>
</evidence>
<dbReference type="AlphaFoldDB" id="A0A7Y9PGQ1"/>
<proteinExistence type="predicted"/>
<dbReference type="Pfam" id="PF02738">
    <property type="entry name" value="MoCoBD_1"/>
    <property type="match status" value="1"/>
</dbReference>
<dbReference type="Pfam" id="PF01315">
    <property type="entry name" value="Ald_Xan_dh_C"/>
    <property type="match status" value="1"/>
</dbReference>
<dbReference type="InterPro" id="IPR037165">
    <property type="entry name" value="AldOxase/xan_DH_Mopterin-bd_sf"/>
</dbReference>
<dbReference type="SMART" id="SM01008">
    <property type="entry name" value="Ald_Xan_dh_C"/>
    <property type="match status" value="1"/>
</dbReference>
<dbReference type="PANTHER" id="PTHR11908:SF157">
    <property type="entry name" value="XANTHINE DEHYDROGENASE SUBUNIT D-RELATED"/>
    <property type="match status" value="1"/>
</dbReference>
<dbReference type="SUPFAM" id="SSF56003">
    <property type="entry name" value="Molybdenum cofactor-binding domain"/>
    <property type="match status" value="1"/>
</dbReference>
<dbReference type="InterPro" id="IPR016208">
    <property type="entry name" value="Ald_Oxase/xanthine_DH-like"/>
</dbReference>